<name>S8CJM0_9LAMI</name>
<dbReference type="EMBL" id="AUSU01003159">
    <property type="protein sequence ID" value="EPS67349.1"/>
    <property type="molecule type" value="Genomic_DNA"/>
</dbReference>
<dbReference type="AlphaFoldDB" id="S8CJM0"/>
<dbReference type="InterPro" id="IPR043573">
    <property type="entry name" value="Fig4-like"/>
</dbReference>
<comment type="caution">
    <text evidence="2">The sequence shown here is derived from an EMBL/GenBank/DDBJ whole genome shotgun (WGS) entry which is preliminary data.</text>
</comment>
<organism evidence="2 3">
    <name type="scientific">Genlisea aurea</name>
    <dbReference type="NCBI Taxonomy" id="192259"/>
    <lineage>
        <taxon>Eukaryota</taxon>
        <taxon>Viridiplantae</taxon>
        <taxon>Streptophyta</taxon>
        <taxon>Embryophyta</taxon>
        <taxon>Tracheophyta</taxon>
        <taxon>Spermatophyta</taxon>
        <taxon>Magnoliopsida</taxon>
        <taxon>eudicotyledons</taxon>
        <taxon>Gunneridae</taxon>
        <taxon>Pentapetalae</taxon>
        <taxon>asterids</taxon>
        <taxon>lamiids</taxon>
        <taxon>Lamiales</taxon>
        <taxon>Lentibulariaceae</taxon>
        <taxon>Genlisea</taxon>
    </lineage>
</organism>
<proteinExistence type="predicted"/>
<dbReference type="GO" id="GO:0046856">
    <property type="term" value="P:phosphatidylinositol dephosphorylation"/>
    <property type="evidence" value="ECO:0007669"/>
    <property type="project" value="InterPro"/>
</dbReference>
<dbReference type="Proteomes" id="UP000015453">
    <property type="component" value="Unassembled WGS sequence"/>
</dbReference>
<keyword evidence="3" id="KW-1185">Reference proteome</keyword>
<dbReference type="PANTHER" id="PTHR45738:SF25">
    <property type="entry name" value="PHOSPHOINOSITIDE PHOSPHATASE SAC3-RELATED"/>
    <property type="match status" value="1"/>
</dbReference>
<gene>
    <name evidence="2" type="ORF">M569_07427</name>
</gene>
<feature type="non-terminal residue" evidence="2">
    <location>
        <position position="1"/>
    </location>
</feature>
<evidence type="ECO:0000313" key="2">
    <source>
        <dbReference type="EMBL" id="EPS67349.1"/>
    </source>
</evidence>
<feature type="non-terminal residue" evidence="2">
    <location>
        <position position="85"/>
    </location>
</feature>
<protein>
    <submittedName>
        <fullName evidence="2">Uncharacterized protein</fullName>
    </submittedName>
</protein>
<reference evidence="2 3" key="1">
    <citation type="journal article" date="2013" name="BMC Genomics">
        <title>The miniature genome of a carnivorous plant Genlisea aurea contains a low number of genes and short non-coding sequences.</title>
        <authorList>
            <person name="Leushkin E.V."/>
            <person name="Sutormin R.A."/>
            <person name="Nabieva E.R."/>
            <person name="Penin A.A."/>
            <person name="Kondrashov A.S."/>
            <person name="Logacheva M.D."/>
        </authorList>
    </citation>
    <scope>NUCLEOTIDE SEQUENCE [LARGE SCALE GENOMIC DNA]</scope>
</reference>
<evidence type="ECO:0000256" key="1">
    <source>
        <dbReference type="ARBA" id="ARBA00022801"/>
    </source>
</evidence>
<evidence type="ECO:0000313" key="3">
    <source>
        <dbReference type="Proteomes" id="UP000015453"/>
    </source>
</evidence>
<dbReference type="GO" id="GO:0043813">
    <property type="term" value="F:phosphatidylinositol-3,5-bisphosphate 5-phosphatase activity"/>
    <property type="evidence" value="ECO:0007669"/>
    <property type="project" value="InterPro"/>
</dbReference>
<sequence length="85" mass="9861">RTDGVCMRRWAILLLTSMADLLLTIRFFRSEEATGSQSLEFFRTLQRYYSNAYLDAQKQSAINVFLGHVQPKQNQAEAPELYVDQ</sequence>
<keyword evidence="1" id="KW-0378">Hydrolase</keyword>
<accession>S8CJM0</accession>
<dbReference type="PANTHER" id="PTHR45738">
    <property type="entry name" value="POLYPHOSPHOINOSITIDE PHOSPHATASE"/>
    <property type="match status" value="1"/>
</dbReference>
<dbReference type="OrthoDB" id="1717320at2759"/>